<reference evidence="5" key="2">
    <citation type="journal article" date="2017" name="J. Anim. Genet.">
        <title>Multiple reference genome sequences of hot pepper reveal the massive evolution of plant disease resistance genes by retroduplication.</title>
        <authorList>
            <person name="Kim S."/>
            <person name="Park J."/>
            <person name="Yeom S.-I."/>
            <person name="Kim Y.-M."/>
            <person name="Seo E."/>
            <person name="Kim K.-T."/>
            <person name="Kim M.-S."/>
            <person name="Lee J.M."/>
            <person name="Cheong K."/>
            <person name="Shin H.-S."/>
            <person name="Kim S.-B."/>
            <person name="Han K."/>
            <person name="Lee J."/>
            <person name="Park M."/>
            <person name="Lee H.-A."/>
            <person name="Lee H.-Y."/>
            <person name="Lee Y."/>
            <person name="Oh S."/>
            <person name="Lee J.H."/>
            <person name="Choi E."/>
            <person name="Choi E."/>
            <person name="Lee S.E."/>
            <person name="Jeon J."/>
            <person name="Kim H."/>
            <person name="Choi G."/>
            <person name="Song H."/>
            <person name="Lee J."/>
            <person name="Lee S.-C."/>
            <person name="Kwon J.-K."/>
            <person name="Lee H.-Y."/>
            <person name="Koo N."/>
            <person name="Hong Y."/>
            <person name="Kim R.W."/>
            <person name="Kang W.-H."/>
            <person name="Huh J.H."/>
            <person name="Kang B.-C."/>
            <person name="Yang T.-J."/>
            <person name="Lee Y.-H."/>
            <person name="Bennetzen J.L."/>
            <person name="Choi D."/>
        </authorList>
    </citation>
    <scope>NUCLEOTIDE SEQUENCE [LARGE SCALE GENOMIC DNA]</scope>
    <source>
        <strain evidence="5">cv. PBC81</strain>
    </source>
</reference>
<dbReference type="OrthoDB" id="768690at2759"/>
<comment type="function">
    <text evidence="1">May act as a substrate-specific adapter of an E3 ubiquitin-protein ligase complex (CUL3-RBX1-BTB) which mediates the ubiquitination and subsequent proteasomal degradation of target proteins.</text>
</comment>
<organism evidence="4 5">
    <name type="scientific">Capsicum baccatum</name>
    <name type="common">Peruvian pepper</name>
    <dbReference type="NCBI Taxonomy" id="33114"/>
    <lineage>
        <taxon>Eukaryota</taxon>
        <taxon>Viridiplantae</taxon>
        <taxon>Streptophyta</taxon>
        <taxon>Embryophyta</taxon>
        <taxon>Tracheophyta</taxon>
        <taxon>Spermatophyta</taxon>
        <taxon>Magnoliopsida</taxon>
        <taxon>eudicotyledons</taxon>
        <taxon>Gunneridae</taxon>
        <taxon>Pentapetalae</taxon>
        <taxon>asterids</taxon>
        <taxon>lamiids</taxon>
        <taxon>Solanales</taxon>
        <taxon>Solanaceae</taxon>
        <taxon>Solanoideae</taxon>
        <taxon>Capsiceae</taxon>
        <taxon>Capsicum</taxon>
    </lineage>
</organism>
<evidence type="ECO:0000256" key="2">
    <source>
        <dbReference type="ARBA" id="ARBA00004906"/>
    </source>
</evidence>
<proteinExistence type="predicted"/>
<protein>
    <submittedName>
        <fullName evidence="4">BTB/POZ domain-containing protein POB1</fullName>
    </submittedName>
</protein>
<reference evidence="4 5" key="1">
    <citation type="journal article" date="2017" name="Genome Biol.">
        <title>New reference genome sequences of hot pepper reveal the massive evolution of plant disease-resistance genes by retroduplication.</title>
        <authorList>
            <person name="Kim S."/>
            <person name="Park J."/>
            <person name="Yeom S.I."/>
            <person name="Kim Y.M."/>
            <person name="Seo E."/>
            <person name="Kim K.T."/>
            <person name="Kim M.S."/>
            <person name="Lee J.M."/>
            <person name="Cheong K."/>
            <person name="Shin H.S."/>
            <person name="Kim S.B."/>
            <person name="Han K."/>
            <person name="Lee J."/>
            <person name="Park M."/>
            <person name="Lee H.A."/>
            <person name="Lee H.Y."/>
            <person name="Lee Y."/>
            <person name="Oh S."/>
            <person name="Lee J.H."/>
            <person name="Choi E."/>
            <person name="Choi E."/>
            <person name="Lee S.E."/>
            <person name="Jeon J."/>
            <person name="Kim H."/>
            <person name="Choi G."/>
            <person name="Song H."/>
            <person name="Lee J."/>
            <person name="Lee S.C."/>
            <person name="Kwon J.K."/>
            <person name="Lee H.Y."/>
            <person name="Koo N."/>
            <person name="Hong Y."/>
            <person name="Kim R.W."/>
            <person name="Kang W.H."/>
            <person name="Huh J.H."/>
            <person name="Kang B.C."/>
            <person name="Yang T.J."/>
            <person name="Lee Y.H."/>
            <person name="Bennetzen J.L."/>
            <person name="Choi D."/>
        </authorList>
    </citation>
    <scope>NUCLEOTIDE SEQUENCE [LARGE SCALE GENOMIC DNA]</scope>
    <source>
        <strain evidence="5">cv. PBC81</strain>
    </source>
</reference>
<dbReference type="InterPro" id="IPR010605">
    <property type="entry name" value="DUF1191"/>
</dbReference>
<dbReference type="AlphaFoldDB" id="A0A2G2V5B6"/>
<comment type="caution">
    <text evidence="4">The sequence shown here is derived from an EMBL/GenBank/DDBJ whole genome shotgun (WGS) entry which is preliminary data.</text>
</comment>
<sequence length="462" mass="52909">MDLLKFIYSNVLSATTPTGVFDVLMVADKFEVASCMRYCSLLLQNLLMTTESALLYLDLPSNILMADDVQLLTNAAKKFLAAHFMGHNQVCSKKRYSVCLFWELRLFCLVTIFKLLQRMLSMSRMNRGPNSTSKASSRVGSHALKWDRKHYPKLEERWEVWSSHLCHLIRFPFMTERKLRKVIMCNDFDPKLASKFVIEALFYKDEAPYWQRSIATKAGNALHHCYVQRASKYRPVKALPFETPRQQCIIYLDLKRDECARLFPAGKVYSQASHLGGRFFPISMLQHGSTKWIQLLRVVSGYAREGGSHLQLITSLQLVSVQTRNILTKSLEVILHEHAFKSLVHQHTGSLYNASVPSSLAGMKLSLVRLRSRTLWEKGANFSGFSIPPRTILVPYVKRIHIVYNDLGNLSSHYFNLSGYNLLTSVIGFIVYDAPSHISTILSLTKLDLDQRNNLYRLSSRI</sequence>
<dbReference type="FunFam" id="1.25.40.420:FF:000008">
    <property type="entry name" value="BTB/POZ domain-containing protein POB1"/>
    <property type="match status" value="1"/>
</dbReference>
<evidence type="ECO:0000313" key="5">
    <source>
        <dbReference type="Proteomes" id="UP000224567"/>
    </source>
</evidence>
<keyword evidence="5" id="KW-1185">Reference proteome</keyword>
<dbReference type="Proteomes" id="UP000224567">
    <property type="component" value="Unassembled WGS sequence"/>
</dbReference>
<evidence type="ECO:0000256" key="3">
    <source>
        <dbReference type="ARBA" id="ARBA00022786"/>
    </source>
</evidence>
<dbReference type="STRING" id="33114.A0A2G2V5B6"/>
<keyword evidence="3" id="KW-0833">Ubl conjugation pathway</keyword>
<dbReference type="Pfam" id="PF06697">
    <property type="entry name" value="DUF1191"/>
    <property type="match status" value="1"/>
</dbReference>
<dbReference type="InterPro" id="IPR045890">
    <property type="entry name" value="POB1-like"/>
</dbReference>
<accession>A0A2G2V5B6</accession>
<evidence type="ECO:0000313" key="4">
    <source>
        <dbReference type="EMBL" id="PHT28137.1"/>
    </source>
</evidence>
<dbReference type="EMBL" id="MLFT02000258">
    <property type="protein sequence ID" value="PHT28137.1"/>
    <property type="molecule type" value="Genomic_DNA"/>
</dbReference>
<evidence type="ECO:0000256" key="1">
    <source>
        <dbReference type="ARBA" id="ARBA00002668"/>
    </source>
</evidence>
<name>A0A2G2V5B6_CAPBA</name>
<comment type="pathway">
    <text evidence="2">Protein modification; protein ubiquitination.</text>
</comment>
<gene>
    <name evidence="4" type="ORF">CQW23_32260</name>
</gene>
<dbReference type="PANTHER" id="PTHR46336:SF18">
    <property type="entry name" value="BTB_POZ DOMAIN-CONTAINING PROTEIN POB1-LIKE"/>
    <property type="match status" value="1"/>
</dbReference>
<dbReference type="GO" id="GO:0010114">
    <property type="term" value="P:response to red light"/>
    <property type="evidence" value="ECO:0007669"/>
    <property type="project" value="TreeGrafter"/>
</dbReference>
<dbReference type="PANTHER" id="PTHR46336">
    <property type="entry name" value="OS02G0260700 PROTEIN"/>
    <property type="match status" value="1"/>
</dbReference>
<dbReference type="GO" id="GO:0005634">
    <property type="term" value="C:nucleus"/>
    <property type="evidence" value="ECO:0007669"/>
    <property type="project" value="TreeGrafter"/>
</dbReference>